<proteinExistence type="predicted"/>
<reference evidence="2 3" key="1">
    <citation type="submission" date="2016-10" db="EMBL/GenBank/DDBJ databases">
        <authorList>
            <person name="de Groot N.N."/>
        </authorList>
    </citation>
    <scope>NUCLEOTIDE SEQUENCE [LARGE SCALE GENOMIC DNA]</scope>
    <source>
        <strain evidence="2 3">CGMCC 4.5681</strain>
    </source>
</reference>
<dbReference type="Gene3D" id="3.40.430.10">
    <property type="entry name" value="Dihydrofolate Reductase, subunit A"/>
    <property type="match status" value="1"/>
</dbReference>
<dbReference type="PANTHER" id="PTHR38011">
    <property type="entry name" value="DIHYDROFOLATE REDUCTASE FAMILY PROTEIN (AFU_ORTHOLOGUE AFUA_8G06820)"/>
    <property type="match status" value="1"/>
</dbReference>
<name>A0A1G9DXJ8_9ACTN</name>
<dbReference type="SUPFAM" id="SSF53597">
    <property type="entry name" value="Dihydrofolate reductase-like"/>
    <property type="match status" value="1"/>
</dbReference>
<dbReference type="GO" id="GO:0008703">
    <property type="term" value="F:5-amino-6-(5-phosphoribosylamino)uracil reductase activity"/>
    <property type="evidence" value="ECO:0007669"/>
    <property type="project" value="InterPro"/>
</dbReference>
<dbReference type="InterPro" id="IPR002734">
    <property type="entry name" value="RibDG_C"/>
</dbReference>
<evidence type="ECO:0000313" key="3">
    <source>
        <dbReference type="Proteomes" id="UP000198683"/>
    </source>
</evidence>
<dbReference type="PANTHER" id="PTHR38011:SF2">
    <property type="entry name" value="BIFUNCTIONAL DEAMINASE-REDUCTASE DOMAIN PROTEIN"/>
    <property type="match status" value="1"/>
</dbReference>
<sequence length="203" mass="21689">MASKLVVAAFVSLDGIMQSPGGPGEDDDNFPYGGWLPPHVDEGFGEIVGGMFANTTGMLLGHRSYDILSSHWPNVPDEEGAWINDMPKYVATRTPMTATWRNTEVLVGEAADTVAELKKRTDGEIITQGSSDLIRTLQEAELVDEYRLLVFPVVLGVGKRMFAEGTATAGLKLTSTRSTGAGVVYVTYEVTGKPALGALPEPA</sequence>
<gene>
    <name evidence="2" type="ORF">SAMN05421874_11045</name>
</gene>
<organism evidence="2 3">
    <name type="scientific">Nonomuraea maritima</name>
    <dbReference type="NCBI Taxonomy" id="683260"/>
    <lineage>
        <taxon>Bacteria</taxon>
        <taxon>Bacillati</taxon>
        <taxon>Actinomycetota</taxon>
        <taxon>Actinomycetes</taxon>
        <taxon>Streptosporangiales</taxon>
        <taxon>Streptosporangiaceae</taxon>
        <taxon>Nonomuraea</taxon>
    </lineage>
</organism>
<keyword evidence="3" id="KW-1185">Reference proteome</keyword>
<dbReference type="Proteomes" id="UP000198683">
    <property type="component" value="Unassembled WGS sequence"/>
</dbReference>
<dbReference type="InterPro" id="IPR050765">
    <property type="entry name" value="Riboflavin_Biosynth_HTPR"/>
</dbReference>
<dbReference type="InterPro" id="IPR024072">
    <property type="entry name" value="DHFR-like_dom_sf"/>
</dbReference>
<dbReference type="OrthoDB" id="7342392at2"/>
<evidence type="ECO:0000313" key="2">
    <source>
        <dbReference type="EMBL" id="SDK68573.1"/>
    </source>
</evidence>
<accession>A0A1G9DXJ8</accession>
<dbReference type="RefSeq" id="WP_090766270.1">
    <property type="nucleotide sequence ID" value="NZ_FNFB01000010.1"/>
</dbReference>
<feature type="domain" description="Bacterial bifunctional deaminase-reductase C-terminal" evidence="1">
    <location>
        <begin position="4"/>
        <end position="185"/>
    </location>
</feature>
<dbReference type="Pfam" id="PF01872">
    <property type="entry name" value="RibD_C"/>
    <property type="match status" value="1"/>
</dbReference>
<protein>
    <submittedName>
        <fullName evidence="2">Dihydrofolate reductase</fullName>
    </submittedName>
</protein>
<evidence type="ECO:0000259" key="1">
    <source>
        <dbReference type="Pfam" id="PF01872"/>
    </source>
</evidence>
<dbReference type="EMBL" id="FNFB01000010">
    <property type="protein sequence ID" value="SDK68573.1"/>
    <property type="molecule type" value="Genomic_DNA"/>
</dbReference>
<dbReference type="AlphaFoldDB" id="A0A1G9DXJ8"/>
<dbReference type="GO" id="GO:0009231">
    <property type="term" value="P:riboflavin biosynthetic process"/>
    <property type="evidence" value="ECO:0007669"/>
    <property type="project" value="InterPro"/>
</dbReference>
<dbReference type="STRING" id="683260.SAMN05421874_11045"/>